<comment type="caution">
    <text evidence="2">The sequence shown here is derived from an EMBL/GenBank/DDBJ whole genome shotgun (WGS) entry which is preliminary data.</text>
</comment>
<accession>A0A850NWY7</accession>
<keyword evidence="1" id="KW-0812">Transmembrane</keyword>
<name>A0A850NWY7_9PROT</name>
<organism evidence="2 3">
    <name type="scientific">Endobacter medicaginis</name>
    <dbReference type="NCBI Taxonomy" id="1181271"/>
    <lineage>
        <taxon>Bacteria</taxon>
        <taxon>Pseudomonadati</taxon>
        <taxon>Pseudomonadota</taxon>
        <taxon>Alphaproteobacteria</taxon>
        <taxon>Acetobacterales</taxon>
        <taxon>Acetobacteraceae</taxon>
        <taxon>Endobacter</taxon>
    </lineage>
</organism>
<evidence type="ECO:0000313" key="2">
    <source>
        <dbReference type="EMBL" id="NVN32236.1"/>
    </source>
</evidence>
<keyword evidence="1" id="KW-1133">Transmembrane helix</keyword>
<evidence type="ECO:0000256" key="1">
    <source>
        <dbReference type="SAM" id="Phobius"/>
    </source>
</evidence>
<keyword evidence="1" id="KW-0472">Membrane</keyword>
<feature type="transmembrane region" description="Helical" evidence="1">
    <location>
        <begin position="118"/>
        <end position="135"/>
    </location>
</feature>
<evidence type="ECO:0000313" key="3">
    <source>
        <dbReference type="Proteomes" id="UP000565205"/>
    </source>
</evidence>
<protein>
    <submittedName>
        <fullName evidence="2">EamA family transporter</fullName>
    </submittedName>
</protein>
<feature type="transmembrane region" description="Helical" evidence="1">
    <location>
        <begin position="91"/>
        <end position="111"/>
    </location>
</feature>
<dbReference type="EMBL" id="JABXXQ010000720">
    <property type="protein sequence ID" value="NVN32236.1"/>
    <property type="molecule type" value="Genomic_DNA"/>
</dbReference>
<dbReference type="RefSeq" id="WP_394367874.1">
    <property type="nucleotide sequence ID" value="NZ_JABXXQ010000720.1"/>
</dbReference>
<gene>
    <name evidence="2" type="ORF">HUK83_18075</name>
</gene>
<sequence length="162" mass="17119">MTAASIPPLAIAALFGSILTIGAGNSIAQTLFSAIGPEGAVGLRNLVGAAVLLEVYRPSLRMSRREWITVAGYGMLLGLMNELFYRSLLTLPIGLSVAIEFTGPLLVTVLASRRRSEFFWVVLAAIGIALITPEVSDRLAGPARSALRLDWHGIIYALAAGA</sequence>
<dbReference type="Proteomes" id="UP000565205">
    <property type="component" value="Unassembled WGS sequence"/>
</dbReference>
<feature type="non-terminal residue" evidence="2">
    <location>
        <position position="162"/>
    </location>
</feature>
<proteinExistence type="predicted"/>
<feature type="transmembrane region" description="Helical" evidence="1">
    <location>
        <begin position="67"/>
        <end position="85"/>
    </location>
</feature>
<reference evidence="2 3" key="1">
    <citation type="submission" date="2020-06" db="EMBL/GenBank/DDBJ databases">
        <title>Description of novel acetic acid bacteria.</title>
        <authorList>
            <person name="Sombolestani A."/>
        </authorList>
    </citation>
    <scope>NUCLEOTIDE SEQUENCE [LARGE SCALE GENOMIC DNA]</scope>
    <source>
        <strain evidence="2 3">LMG 26838</strain>
    </source>
</reference>
<dbReference type="AlphaFoldDB" id="A0A850NWY7"/>